<protein>
    <submittedName>
        <fullName evidence="2">Helix-turn-helix transcriptional regulator</fullName>
    </submittedName>
</protein>
<evidence type="ECO:0000313" key="2">
    <source>
        <dbReference type="EMBL" id="HIT42534.1"/>
    </source>
</evidence>
<feature type="domain" description="HTH cro/C1-type" evidence="1">
    <location>
        <begin position="11"/>
        <end position="66"/>
    </location>
</feature>
<dbReference type="EMBL" id="DVKS01000182">
    <property type="protein sequence ID" value="HIT42534.1"/>
    <property type="molecule type" value="Genomic_DNA"/>
</dbReference>
<name>A0A9D1KG36_9FIRM</name>
<dbReference type="SUPFAM" id="SSF47413">
    <property type="entry name" value="lambda repressor-like DNA-binding domains"/>
    <property type="match status" value="1"/>
</dbReference>
<sequence length="79" mass="8985">MNINEATITRIRTLSKAQRLSMYELAYRTGMPPSTVKSIMNGKSKNPGIVNIKKMAEGLGLTIREFYDDDIFDDLEQDE</sequence>
<gene>
    <name evidence="2" type="ORF">IAB60_10675</name>
</gene>
<reference evidence="2" key="2">
    <citation type="journal article" date="2021" name="PeerJ">
        <title>Extensive microbial diversity within the chicken gut microbiome revealed by metagenomics and culture.</title>
        <authorList>
            <person name="Gilroy R."/>
            <person name="Ravi A."/>
            <person name="Getino M."/>
            <person name="Pursley I."/>
            <person name="Horton D.L."/>
            <person name="Alikhan N.F."/>
            <person name="Baker D."/>
            <person name="Gharbi K."/>
            <person name="Hall N."/>
            <person name="Watson M."/>
            <person name="Adriaenssens E.M."/>
            <person name="Foster-Nyarko E."/>
            <person name="Jarju S."/>
            <person name="Secka A."/>
            <person name="Antonio M."/>
            <person name="Oren A."/>
            <person name="Chaudhuri R.R."/>
            <person name="La Ragione R."/>
            <person name="Hildebrand F."/>
            <person name="Pallen M.J."/>
        </authorList>
    </citation>
    <scope>NUCLEOTIDE SEQUENCE</scope>
    <source>
        <strain evidence="2">CHK123-3438</strain>
    </source>
</reference>
<dbReference type="InterPro" id="IPR001387">
    <property type="entry name" value="Cro/C1-type_HTH"/>
</dbReference>
<dbReference type="Pfam" id="PF01381">
    <property type="entry name" value="HTH_3"/>
    <property type="match status" value="1"/>
</dbReference>
<reference evidence="2" key="1">
    <citation type="submission" date="2020-10" db="EMBL/GenBank/DDBJ databases">
        <authorList>
            <person name="Gilroy R."/>
        </authorList>
    </citation>
    <scope>NUCLEOTIDE SEQUENCE</scope>
    <source>
        <strain evidence="2">CHK123-3438</strain>
    </source>
</reference>
<dbReference type="Proteomes" id="UP000886860">
    <property type="component" value="Unassembled WGS sequence"/>
</dbReference>
<organism evidence="2 3">
    <name type="scientific">Candidatus Caccovicinus merdipullorum</name>
    <dbReference type="NCBI Taxonomy" id="2840724"/>
    <lineage>
        <taxon>Bacteria</taxon>
        <taxon>Bacillati</taxon>
        <taxon>Bacillota</taxon>
        <taxon>Clostridia</taxon>
        <taxon>Eubacteriales</taxon>
        <taxon>Candidatus Caccovicinus</taxon>
    </lineage>
</organism>
<dbReference type="GO" id="GO:0003677">
    <property type="term" value="F:DNA binding"/>
    <property type="evidence" value="ECO:0007669"/>
    <property type="project" value="InterPro"/>
</dbReference>
<comment type="caution">
    <text evidence="2">The sequence shown here is derived from an EMBL/GenBank/DDBJ whole genome shotgun (WGS) entry which is preliminary data.</text>
</comment>
<accession>A0A9D1KG36</accession>
<dbReference type="Gene3D" id="1.10.260.40">
    <property type="entry name" value="lambda repressor-like DNA-binding domains"/>
    <property type="match status" value="1"/>
</dbReference>
<dbReference type="PROSITE" id="PS50943">
    <property type="entry name" value="HTH_CROC1"/>
    <property type="match status" value="1"/>
</dbReference>
<evidence type="ECO:0000313" key="3">
    <source>
        <dbReference type="Proteomes" id="UP000886860"/>
    </source>
</evidence>
<dbReference type="SMART" id="SM00530">
    <property type="entry name" value="HTH_XRE"/>
    <property type="match status" value="1"/>
</dbReference>
<dbReference type="InterPro" id="IPR010982">
    <property type="entry name" value="Lambda_DNA-bd_dom_sf"/>
</dbReference>
<proteinExistence type="predicted"/>
<evidence type="ECO:0000259" key="1">
    <source>
        <dbReference type="PROSITE" id="PS50943"/>
    </source>
</evidence>
<dbReference type="CDD" id="cd00093">
    <property type="entry name" value="HTH_XRE"/>
    <property type="match status" value="1"/>
</dbReference>
<dbReference type="AlphaFoldDB" id="A0A9D1KG36"/>